<dbReference type="OrthoDB" id="257080at2"/>
<comment type="caution">
    <text evidence="1">The sequence shown here is derived from an EMBL/GenBank/DDBJ whole genome shotgun (WGS) entry which is preliminary data.</text>
</comment>
<sequence length="358" mass="40344">MQRLNRKHKQILVGSEGAYEEQRYYAFPSMLELKRTGTRILIAYKNGEKHFREAGAPLEVVTLDAVSKDVSAVRVVDAGLDKVNQNPELMRMPDGSIHMYVDVQHGGSKERAGLRLYRSVDEGETFADEGDFPEVGGYRYGYSFDDATTPDGSMSMLVMSFAELTGGVRAVHAIRTADSGKSWTYLKNLNAEFEFDFNESTLLAYKEGFVLIARGYDRRTMAFLTDAHFNKIASAVLSDRHASIDYVGRPKLFERDGDMYLLCRNIPAGQSRGTLELYRFDPDGLKLGSNVLLDTNDNEAGDSYYPEPYFISENGRTMFNVITYAPHATGDKPDIVRLEYDWTELRGRLEENAYVDVG</sequence>
<name>A0A5C4T4Z5_9BACL</name>
<dbReference type="Proteomes" id="UP000307943">
    <property type="component" value="Unassembled WGS sequence"/>
</dbReference>
<dbReference type="RefSeq" id="WP_139605303.1">
    <property type="nucleotide sequence ID" value="NZ_VDCQ01000046.1"/>
</dbReference>
<gene>
    <name evidence="1" type="ORF">FE784_26675</name>
</gene>
<evidence type="ECO:0000313" key="1">
    <source>
        <dbReference type="EMBL" id="TNJ63249.1"/>
    </source>
</evidence>
<proteinExistence type="predicted"/>
<reference evidence="1 2" key="1">
    <citation type="submission" date="2019-05" db="EMBL/GenBank/DDBJ databases">
        <title>We sequenced the genome of Paenibacillus hemerocallicola KCTC 33185 for further insight into its adaptation and study the phylogeny of Paenibacillus.</title>
        <authorList>
            <person name="Narsing Rao M.P."/>
        </authorList>
    </citation>
    <scope>NUCLEOTIDE SEQUENCE [LARGE SCALE GENOMIC DNA]</scope>
    <source>
        <strain evidence="1 2">KCTC 33185</strain>
    </source>
</reference>
<dbReference type="SUPFAM" id="SSF50939">
    <property type="entry name" value="Sialidases"/>
    <property type="match status" value="1"/>
</dbReference>
<accession>A0A5C4T4Z5</accession>
<evidence type="ECO:0000313" key="2">
    <source>
        <dbReference type="Proteomes" id="UP000307943"/>
    </source>
</evidence>
<dbReference type="InterPro" id="IPR036278">
    <property type="entry name" value="Sialidase_sf"/>
</dbReference>
<keyword evidence="2" id="KW-1185">Reference proteome</keyword>
<protein>
    <submittedName>
        <fullName evidence="1">Exo-alpha-sialidase</fullName>
    </submittedName>
</protein>
<dbReference type="CDD" id="cd15482">
    <property type="entry name" value="Sialidase_non-viral"/>
    <property type="match status" value="1"/>
</dbReference>
<organism evidence="1 2">
    <name type="scientific">Paenibacillus hemerocallicola</name>
    <dbReference type="NCBI Taxonomy" id="1172614"/>
    <lineage>
        <taxon>Bacteria</taxon>
        <taxon>Bacillati</taxon>
        <taxon>Bacillota</taxon>
        <taxon>Bacilli</taxon>
        <taxon>Bacillales</taxon>
        <taxon>Paenibacillaceae</taxon>
        <taxon>Paenibacillus</taxon>
    </lineage>
</organism>
<dbReference type="AlphaFoldDB" id="A0A5C4T4Z5"/>
<dbReference type="EMBL" id="VDCQ01000046">
    <property type="protein sequence ID" value="TNJ63249.1"/>
    <property type="molecule type" value="Genomic_DNA"/>
</dbReference>
<dbReference type="Gene3D" id="2.120.10.10">
    <property type="match status" value="1"/>
</dbReference>